<dbReference type="AlphaFoldDB" id="A0A9P4GWD9"/>
<reference evidence="2" key="1">
    <citation type="journal article" date="2020" name="Stud. Mycol.">
        <title>101 Dothideomycetes genomes: a test case for predicting lifestyles and emergence of pathogens.</title>
        <authorList>
            <person name="Haridas S."/>
            <person name="Albert R."/>
            <person name="Binder M."/>
            <person name="Bloem J."/>
            <person name="Labutti K."/>
            <person name="Salamov A."/>
            <person name="Andreopoulos B."/>
            <person name="Baker S."/>
            <person name="Barry K."/>
            <person name="Bills G."/>
            <person name="Bluhm B."/>
            <person name="Cannon C."/>
            <person name="Castanera R."/>
            <person name="Culley D."/>
            <person name="Daum C."/>
            <person name="Ezra D."/>
            <person name="Gonzalez J."/>
            <person name="Henrissat B."/>
            <person name="Kuo A."/>
            <person name="Liang C."/>
            <person name="Lipzen A."/>
            <person name="Lutzoni F."/>
            <person name="Magnuson J."/>
            <person name="Mondo S."/>
            <person name="Nolan M."/>
            <person name="Ohm R."/>
            <person name="Pangilinan J."/>
            <person name="Park H.-J."/>
            <person name="Ramirez L."/>
            <person name="Alfaro M."/>
            <person name="Sun H."/>
            <person name="Tritt A."/>
            <person name="Yoshinaga Y."/>
            <person name="Zwiers L.-H."/>
            <person name="Turgeon B."/>
            <person name="Goodwin S."/>
            <person name="Spatafora J."/>
            <person name="Crous P."/>
            <person name="Grigoriev I."/>
        </authorList>
    </citation>
    <scope>NUCLEOTIDE SEQUENCE</scope>
    <source>
        <strain evidence="2">CBS 110217</strain>
    </source>
</reference>
<feature type="compositionally biased region" description="Basic and acidic residues" evidence="1">
    <location>
        <begin position="255"/>
        <end position="272"/>
    </location>
</feature>
<sequence>MRGINERFACRETSRCEPTRNVFSVPVYVGVGSIRRENNVEWIVGLLDTLAGAIGQDYLRVFEVFRVTFKKMPPTLTCGMEFFLEFQAFALLVKFGASRCRIPRACCFSDGCSKLVAITSHHPSATSNTMVRPRCSNGSEDEDEEEPLSEHATNKELLDTLRALGILGESVGDAIKKDALWSLYNNRRDGRNARAREASTERPGSEREENPSRSRPRRPNRSGRSSFHGVQPSSSRPERTRGDEEVPALRSQSRARSEVGRQSHRGSLEEARVTSQDQADLTGENSNIGDSLVRRVIAPRREVSLSSPSVRHPESPSSATTPSIAPTTLDFGQTPDILQAPRRNGLHQQNNALNRRRGWTEVPEPRNQDIFGAMTRQQGPGVERTLELLLTEATNGTKQTAESTKTTDDRRSEERGAPKKRKTRHDSDSEVEGNGKSTRRGKKAKSSKKGSRDEEDKSQDESESESEESD</sequence>
<feature type="compositionally biased region" description="Polar residues" evidence="1">
    <location>
        <begin position="393"/>
        <end position="404"/>
    </location>
</feature>
<evidence type="ECO:0000256" key="1">
    <source>
        <dbReference type="SAM" id="MobiDB-lite"/>
    </source>
</evidence>
<dbReference type="Proteomes" id="UP000799777">
    <property type="component" value="Unassembled WGS sequence"/>
</dbReference>
<feature type="compositionally biased region" description="Basic and acidic residues" evidence="1">
    <location>
        <begin position="191"/>
        <end position="212"/>
    </location>
</feature>
<feature type="compositionally biased region" description="Low complexity" evidence="1">
    <location>
        <begin position="315"/>
        <end position="328"/>
    </location>
</feature>
<feature type="compositionally biased region" description="Acidic residues" evidence="1">
    <location>
        <begin position="456"/>
        <end position="470"/>
    </location>
</feature>
<protein>
    <submittedName>
        <fullName evidence="2">Uncharacterized protein</fullName>
    </submittedName>
</protein>
<keyword evidence="3" id="KW-1185">Reference proteome</keyword>
<gene>
    <name evidence="2" type="ORF">EK21DRAFT_95214</name>
</gene>
<accession>A0A9P4GWD9</accession>
<organism evidence="2 3">
    <name type="scientific">Setomelanomma holmii</name>
    <dbReference type="NCBI Taxonomy" id="210430"/>
    <lineage>
        <taxon>Eukaryota</taxon>
        <taxon>Fungi</taxon>
        <taxon>Dikarya</taxon>
        <taxon>Ascomycota</taxon>
        <taxon>Pezizomycotina</taxon>
        <taxon>Dothideomycetes</taxon>
        <taxon>Pleosporomycetidae</taxon>
        <taxon>Pleosporales</taxon>
        <taxon>Pleosporineae</taxon>
        <taxon>Phaeosphaeriaceae</taxon>
        <taxon>Setomelanomma</taxon>
    </lineage>
</organism>
<feature type="region of interest" description="Disordered" evidence="1">
    <location>
        <begin position="125"/>
        <end position="154"/>
    </location>
</feature>
<name>A0A9P4GWD9_9PLEO</name>
<feature type="compositionally biased region" description="Basic and acidic residues" evidence="1">
    <location>
        <begin position="405"/>
        <end position="417"/>
    </location>
</feature>
<feature type="compositionally biased region" description="Basic residues" evidence="1">
    <location>
        <begin position="437"/>
        <end position="449"/>
    </location>
</feature>
<dbReference type="EMBL" id="ML978385">
    <property type="protein sequence ID" value="KAF2023066.1"/>
    <property type="molecule type" value="Genomic_DNA"/>
</dbReference>
<evidence type="ECO:0000313" key="3">
    <source>
        <dbReference type="Proteomes" id="UP000799777"/>
    </source>
</evidence>
<comment type="caution">
    <text evidence="2">The sequence shown here is derived from an EMBL/GenBank/DDBJ whole genome shotgun (WGS) entry which is preliminary data.</text>
</comment>
<evidence type="ECO:0000313" key="2">
    <source>
        <dbReference type="EMBL" id="KAF2023066.1"/>
    </source>
</evidence>
<feature type="region of interest" description="Disordered" evidence="1">
    <location>
        <begin position="303"/>
        <end position="470"/>
    </location>
</feature>
<feature type="compositionally biased region" description="Polar residues" evidence="1">
    <location>
        <begin position="273"/>
        <end position="287"/>
    </location>
</feature>
<proteinExistence type="predicted"/>
<feature type="region of interest" description="Disordered" evidence="1">
    <location>
        <begin position="191"/>
        <end position="287"/>
    </location>
</feature>